<sequence>MGIRKHTMAGWKEWLGKKVFIVSKNSSHPYQGKVIEVDELSGKPLVWITITDKYDKRVTFVQLEILSIKEEGE</sequence>
<accession>A0A0F9FPV5</accession>
<organism evidence="1">
    <name type="scientific">marine sediment metagenome</name>
    <dbReference type="NCBI Taxonomy" id="412755"/>
    <lineage>
        <taxon>unclassified sequences</taxon>
        <taxon>metagenomes</taxon>
        <taxon>ecological metagenomes</taxon>
    </lineage>
</organism>
<name>A0A0F9FPV5_9ZZZZ</name>
<protein>
    <submittedName>
        <fullName evidence="1">Uncharacterized protein</fullName>
    </submittedName>
</protein>
<reference evidence="1" key="1">
    <citation type="journal article" date="2015" name="Nature">
        <title>Complex archaea that bridge the gap between prokaryotes and eukaryotes.</title>
        <authorList>
            <person name="Spang A."/>
            <person name="Saw J.H."/>
            <person name="Jorgensen S.L."/>
            <person name="Zaremba-Niedzwiedzka K."/>
            <person name="Martijn J."/>
            <person name="Lind A.E."/>
            <person name="van Eijk R."/>
            <person name="Schleper C."/>
            <person name="Guy L."/>
            <person name="Ettema T.J."/>
        </authorList>
    </citation>
    <scope>NUCLEOTIDE SEQUENCE</scope>
</reference>
<dbReference type="EMBL" id="LAZR01031654">
    <property type="protein sequence ID" value="KKL53102.1"/>
    <property type="molecule type" value="Genomic_DNA"/>
</dbReference>
<proteinExistence type="predicted"/>
<comment type="caution">
    <text evidence="1">The sequence shown here is derived from an EMBL/GenBank/DDBJ whole genome shotgun (WGS) entry which is preliminary data.</text>
</comment>
<evidence type="ECO:0000313" key="1">
    <source>
        <dbReference type="EMBL" id="KKL53102.1"/>
    </source>
</evidence>
<dbReference type="AlphaFoldDB" id="A0A0F9FPV5"/>
<gene>
    <name evidence="1" type="ORF">LCGC14_2278790</name>
</gene>